<comment type="catalytic activity">
    <reaction evidence="6">
        <text>a 2'-deoxycytidine in DNA + S-adenosyl-L-methionine = a 5-methyl-2'-deoxycytidine in DNA + S-adenosyl-L-homocysteine + H(+)</text>
        <dbReference type="Rhea" id="RHEA:13681"/>
        <dbReference type="Rhea" id="RHEA-COMP:11369"/>
        <dbReference type="Rhea" id="RHEA-COMP:11370"/>
        <dbReference type="ChEBI" id="CHEBI:15378"/>
        <dbReference type="ChEBI" id="CHEBI:57856"/>
        <dbReference type="ChEBI" id="CHEBI:59789"/>
        <dbReference type="ChEBI" id="CHEBI:85452"/>
        <dbReference type="ChEBI" id="CHEBI:85454"/>
        <dbReference type="EC" id="2.1.1.37"/>
    </reaction>
</comment>
<dbReference type="EMBL" id="NXLV01000005">
    <property type="protein sequence ID" value="RDU70956.1"/>
    <property type="molecule type" value="Genomic_DNA"/>
</dbReference>
<evidence type="ECO:0000256" key="7">
    <source>
        <dbReference type="PROSITE-ProRule" id="PRU01016"/>
    </source>
</evidence>
<dbReference type="PRINTS" id="PR00105">
    <property type="entry name" value="C5METTRFRASE"/>
</dbReference>
<evidence type="ECO:0000313" key="10">
    <source>
        <dbReference type="Proteomes" id="UP000257045"/>
    </source>
</evidence>
<keyword evidence="2 7" id="KW-0489">Methyltransferase</keyword>
<reference evidence="9 10" key="1">
    <citation type="submission" date="2018-04" db="EMBL/GenBank/DDBJ databases">
        <title>Novel Campyloabacter and Helicobacter Species and Strains.</title>
        <authorList>
            <person name="Mannion A.J."/>
            <person name="Shen Z."/>
            <person name="Fox J.G."/>
        </authorList>
    </citation>
    <scope>NUCLEOTIDE SEQUENCE [LARGE SCALE GENOMIC DNA]</scope>
    <source>
        <strain evidence="9 10">MIT 04-9366</strain>
    </source>
</reference>
<dbReference type="GO" id="GO:0044027">
    <property type="term" value="P:negative regulation of gene expression via chromosomal CpG island methylation"/>
    <property type="evidence" value="ECO:0007669"/>
    <property type="project" value="TreeGrafter"/>
</dbReference>
<dbReference type="SUPFAM" id="SSF53335">
    <property type="entry name" value="S-adenosyl-L-methionine-dependent methyltransferases"/>
    <property type="match status" value="1"/>
</dbReference>
<keyword evidence="4 7" id="KW-0949">S-adenosyl-L-methionine</keyword>
<dbReference type="InterPro" id="IPR050390">
    <property type="entry name" value="C5-Methyltransferase"/>
</dbReference>
<dbReference type="Proteomes" id="UP000257045">
    <property type="component" value="Unassembled WGS sequence"/>
</dbReference>
<keyword evidence="5" id="KW-0680">Restriction system</keyword>
<sequence>MDLSQVRVVDLFCGVGGLSYGLKSANLPISMGVDIDKTCKFAYEKNVGGVFLHKSIRSLQKQDITPFFEGAKYRVLVGCAPCQTFSSYTQKNRNKNDEKWTLLDEFKRLIVGILPEIVSMENVPNLAKYPIFHSFVKTLCKLKYLVHYEIVFCPKYGIPQGRKRLVLVASRLGEIKLIAPTHTKDRYVTLRDTIGSLPRLRDGEQDKDDSLHIARKLTPINQKRIRSTPPNGGGWKDWSEDLILDCHKKESGKRFDAVYGRMRWDEPSPTMTTLCTSLGNGRFGHPEQHRAISLREASLLQTFPPSYDFIENKHLPIPMATISRHIGNAVPPKLGKVIGQSIIKHLEEVEKRADEKECFERGGAKNLLDKNGKSHKIAKINKSLML</sequence>
<comment type="caution">
    <text evidence="9">The sequence shown here is derived from an EMBL/GenBank/DDBJ whole genome shotgun (WGS) entry which is preliminary data.</text>
</comment>
<dbReference type="OrthoDB" id="9813719at2"/>
<keyword evidence="10" id="KW-1185">Reference proteome</keyword>
<evidence type="ECO:0000256" key="4">
    <source>
        <dbReference type="ARBA" id="ARBA00022691"/>
    </source>
</evidence>
<proteinExistence type="inferred from homology"/>
<dbReference type="GO" id="GO:0003886">
    <property type="term" value="F:DNA (cytosine-5-)-methyltransferase activity"/>
    <property type="evidence" value="ECO:0007669"/>
    <property type="project" value="UniProtKB-EC"/>
</dbReference>
<dbReference type="InterPro" id="IPR031303">
    <property type="entry name" value="C5_meth_CS"/>
</dbReference>
<dbReference type="InterPro" id="IPR001525">
    <property type="entry name" value="C5_MeTfrase"/>
</dbReference>
<dbReference type="Pfam" id="PF00145">
    <property type="entry name" value="DNA_methylase"/>
    <property type="match status" value="1"/>
</dbReference>
<dbReference type="AlphaFoldDB" id="A0A3D8J168"/>
<evidence type="ECO:0000256" key="3">
    <source>
        <dbReference type="ARBA" id="ARBA00022679"/>
    </source>
</evidence>
<dbReference type="PANTHER" id="PTHR10629">
    <property type="entry name" value="CYTOSINE-SPECIFIC METHYLTRANSFERASE"/>
    <property type="match status" value="1"/>
</dbReference>
<dbReference type="PROSITE" id="PS00095">
    <property type="entry name" value="C5_MTASE_2"/>
    <property type="match status" value="1"/>
</dbReference>
<protein>
    <recommendedName>
        <fullName evidence="1">DNA (cytosine-5-)-methyltransferase</fullName>
        <ecNumber evidence="1">2.1.1.37</ecNumber>
    </recommendedName>
</protein>
<dbReference type="NCBIfam" id="TIGR00675">
    <property type="entry name" value="dcm"/>
    <property type="match status" value="1"/>
</dbReference>
<evidence type="ECO:0000256" key="6">
    <source>
        <dbReference type="ARBA" id="ARBA00047422"/>
    </source>
</evidence>
<dbReference type="Gene3D" id="3.40.50.150">
    <property type="entry name" value="Vaccinia Virus protein VP39"/>
    <property type="match status" value="1"/>
</dbReference>
<dbReference type="PROSITE" id="PS51679">
    <property type="entry name" value="SAM_MT_C5"/>
    <property type="match status" value="1"/>
</dbReference>
<dbReference type="GO" id="GO:0003677">
    <property type="term" value="F:DNA binding"/>
    <property type="evidence" value="ECO:0007669"/>
    <property type="project" value="TreeGrafter"/>
</dbReference>
<feature type="active site" evidence="7">
    <location>
        <position position="82"/>
    </location>
</feature>
<comment type="similarity">
    <text evidence="7 8">Belongs to the class I-like SAM-binding methyltransferase superfamily. C5-methyltransferase family.</text>
</comment>
<evidence type="ECO:0000256" key="1">
    <source>
        <dbReference type="ARBA" id="ARBA00011975"/>
    </source>
</evidence>
<dbReference type="GO" id="GO:0009307">
    <property type="term" value="P:DNA restriction-modification system"/>
    <property type="evidence" value="ECO:0007669"/>
    <property type="project" value="UniProtKB-KW"/>
</dbReference>
<dbReference type="InterPro" id="IPR029063">
    <property type="entry name" value="SAM-dependent_MTases_sf"/>
</dbReference>
<dbReference type="Gene3D" id="3.90.120.10">
    <property type="entry name" value="DNA Methylase, subunit A, domain 2"/>
    <property type="match status" value="1"/>
</dbReference>
<dbReference type="PANTHER" id="PTHR10629:SF52">
    <property type="entry name" value="DNA (CYTOSINE-5)-METHYLTRANSFERASE 1"/>
    <property type="match status" value="1"/>
</dbReference>
<evidence type="ECO:0000256" key="5">
    <source>
        <dbReference type="ARBA" id="ARBA00022747"/>
    </source>
</evidence>
<keyword evidence="3 7" id="KW-0808">Transferase</keyword>
<dbReference type="EC" id="2.1.1.37" evidence="1"/>
<accession>A0A3D8J168</accession>
<dbReference type="GO" id="GO:0032259">
    <property type="term" value="P:methylation"/>
    <property type="evidence" value="ECO:0007669"/>
    <property type="project" value="UniProtKB-KW"/>
</dbReference>
<dbReference type="RefSeq" id="WP_115569445.1">
    <property type="nucleotide sequence ID" value="NZ_NXLV01000005.1"/>
</dbReference>
<name>A0A3D8J168_9HELI</name>
<gene>
    <name evidence="9" type="ORF">CQA58_04040</name>
</gene>
<evidence type="ECO:0000256" key="2">
    <source>
        <dbReference type="ARBA" id="ARBA00022603"/>
    </source>
</evidence>
<evidence type="ECO:0000313" key="9">
    <source>
        <dbReference type="EMBL" id="RDU70956.1"/>
    </source>
</evidence>
<evidence type="ECO:0000256" key="8">
    <source>
        <dbReference type="RuleBase" id="RU000416"/>
    </source>
</evidence>
<organism evidence="9 10">
    <name type="scientific">Helicobacter brantae</name>
    <dbReference type="NCBI Taxonomy" id="375927"/>
    <lineage>
        <taxon>Bacteria</taxon>
        <taxon>Pseudomonadati</taxon>
        <taxon>Campylobacterota</taxon>
        <taxon>Epsilonproteobacteria</taxon>
        <taxon>Campylobacterales</taxon>
        <taxon>Helicobacteraceae</taxon>
        <taxon>Helicobacter</taxon>
    </lineage>
</organism>